<dbReference type="STRING" id="1122192.SAMN02745673_02354"/>
<keyword evidence="3" id="KW-1185">Reference proteome</keyword>
<dbReference type="RefSeq" id="WP_078761667.1">
    <property type="nucleotide sequence ID" value="NZ_FUWS01000005.1"/>
</dbReference>
<dbReference type="AlphaFoldDB" id="A0A1T4QPA8"/>
<accession>A0A1T4QPA8</accession>
<name>A0A1T4QPA8_9ACTN</name>
<dbReference type="Proteomes" id="UP000190637">
    <property type="component" value="Unassembled WGS sequence"/>
</dbReference>
<evidence type="ECO:0000313" key="2">
    <source>
        <dbReference type="EMBL" id="SKA05603.1"/>
    </source>
</evidence>
<dbReference type="PROSITE" id="PS51257">
    <property type="entry name" value="PROKAR_LIPOPROTEIN"/>
    <property type="match status" value="1"/>
</dbReference>
<reference evidence="2 3" key="1">
    <citation type="submission" date="2017-02" db="EMBL/GenBank/DDBJ databases">
        <authorList>
            <person name="Peterson S.W."/>
        </authorList>
    </citation>
    <scope>NUCLEOTIDE SEQUENCE [LARGE SCALE GENOMIC DNA]</scope>
    <source>
        <strain evidence="2 3">DSM 45154</strain>
    </source>
</reference>
<gene>
    <name evidence="2" type="ORF">SAMN02745673_02354</name>
</gene>
<evidence type="ECO:0000313" key="3">
    <source>
        <dbReference type="Proteomes" id="UP000190637"/>
    </source>
</evidence>
<dbReference type="EMBL" id="FUWS01000005">
    <property type="protein sequence ID" value="SKA05603.1"/>
    <property type="molecule type" value="Genomic_DNA"/>
</dbReference>
<proteinExistence type="predicted"/>
<sequence>MTIEGRVLRAAPIGAVLVLLTTACGAGEPSAGGGGEPSPSASATEPVWGDESGLVVFDQEERKFLAVLDPVDGTERDRILLPEDNAMFPDPEAPTTFSADYSHYYRFLSEEIEIFRLEGEKDEARLVRTISPQESTLAGGNPEIEDDLHYDVETGLLWYAERNMDTRTVYTVDIEGEEEPEKVGRFDDPNASWVPGPNGPAEAEIGYTGEGPSEHPVIRYQEVDGERRVNAVVFPREYPISRGMGVRDIELYDTGLLRKGENQYLVANNRTGMLPEGPAAGEIIEVTVSPDLEIEEWRTIVPERESPVGFFCLSPDGKSLVVEASGEWYTLPLDDPENSVKVPKEESGPWLVGWI</sequence>
<protein>
    <submittedName>
        <fullName evidence="2">Uncharacterized protein</fullName>
    </submittedName>
</protein>
<evidence type="ECO:0000256" key="1">
    <source>
        <dbReference type="SAM" id="MobiDB-lite"/>
    </source>
</evidence>
<feature type="region of interest" description="Disordered" evidence="1">
    <location>
        <begin position="28"/>
        <end position="47"/>
    </location>
</feature>
<organism evidence="2 3">
    <name type="scientific">Marinactinospora thermotolerans DSM 45154</name>
    <dbReference type="NCBI Taxonomy" id="1122192"/>
    <lineage>
        <taxon>Bacteria</taxon>
        <taxon>Bacillati</taxon>
        <taxon>Actinomycetota</taxon>
        <taxon>Actinomycetes</taxon>
        <taxon>Streptosporangiales</taxon>
        <taxon>Nocardiopsidaceae</taxon>
        <taxon>Marinactinospora</taxon>
    </lineage>
</organism>